<dbReference type="NCBIfam" id="TIGR02937">
    <property type="entry name" value="sigma70-ECF"/>
    <property type="match status" value="1"/>
</dbReference>
<protein>
    <submittedName>
        <fullName evidence="7">Sigma-70 family RNA polymerase sigma factor</fullName>
    </submittedName>
</protein>
<dbReference type="GO" id="GO:0006352">
    <property type="term" value="P:DNA-templated transcription initiation"/>
    <property type="evidence" value="ECO:0007669"/>
    <property type="project" value="InterPro"/>
</dbReference>
<evidence type="ECO:0000256" key="4">
    <source>
        <dbReference type="ARBA" id="ARBA00023163"/>
    </source>
</evidence>
<evidence type="ECO:0000256" key="1">
    <source>
        <dbReference type="ARBA" id="ARBA00010641"/>
    </source>
</evidence>
<dbReference type="Proteomes" id="UP000319931">
    <property type="component" value="Unassembled WGS sequence"/>
</dbReference>
<comment type="similarity">
    <text evidence="1">Belongs to the sigma-70 factor family. ECF subfamily.</text>
</comment>
<keyword evidence="3" id="KW-0731">Sigma factor</keyword>
<dbReference type="InterPro" id="IPR013325">
    <property type="entry name" value="RNA_pol_sigma_r2"/>
</dbReference>
<dbReference type="GO" id="GO:0016987">
    <property type="term" value="F:sigma factor activity"/>
    <property type="evidence" value="ECO:0007669"/>
    <property type="project" value="UniProtKB-KW"/>
</dbReference>
<evidence type="ECO:0000259" key="6">
    <source>
        <dbReference type="Pfam" id="PF08281"/>
    </source>
</evidence>
<evidence type="ECO:0000313" key="7">
    <source>
        <dbReference type="EMBL" id="TPG52072.1"/>
    </source>
</evidence>
<keyword evidence="4" id="KW-0804">Transcription</keyword>
<dbReference type="AlphaFoldDB" id="A0A502FS20"/>
<dbReference type="Gene3D" id="1.10.10.10">
    <property type="entry name" value="Winged helix-like DNA-binding domain superfamily/Winged helix DNA-binding domain"/>
    <property type="match status" value="1"/>
</dbReference>
<dbReference type="InterPro" id="IPR039425">
    <property type="entry name" value="RNA_pol_sigma-70-like"/>
</dbReference>
<dbReference type="Pfam" id="PF08281">
    <property type="entry name" value="Sigma70_r4_2"/>
    <property type="match status" value="1"/>
</dbReference>
<dbReference type="InterPro" id="IPR036388">
    <property type="entry name" value="WH-like_DNA-bd_sf"/>
</dbReference>
<dbReference type="EMBL" id="RCZC01000004">
    <property type="protein sequence ID" value="TPG52072.1"/>
    <property type="molecule type" value="Genomic_DNA"/>
</dbReference>
<organism evidence="7 8">
    <name type="scientific">Sphingomonas glacialis</name>
    <dbReference type="NCBI Taxonomy" id="658225"/>
    <lineage>
        <taxon>Bacteria</taxon>
        <taxon>Pseudomonadati</taxon>
        <taxon>Pseudomonadota</taxon>
        <taxon>Alphaproteobacteria</taxon>
        <taxon>Sphingomonadales</taxon>
        <taxon>Sphingomonadaceae</taxon>
        <taxon>Sphingomonas</taxon>
    </lineage>
</organism>
<reference evidence="7 8" key="1">
    <citation type="journal article" date="2019" name="Environ. Microbiol.">
        <title>Species interactions and distinct microbial communities in high Arctic permafrost affected cryosols are associated with the CH4 and CO2 gas fluxes.</title>
        <authorList>
            <person name="Altshuler I."/>
            <person name="Hamel J."/>
            <person name="Turney S."/>
            <person name="Magnuson E."/>
            <person name="Levesque R."/>
            <person name="Greer C."/>
            <person name="Whyte L.G."/>
        </authorList>
    </citation>
    <scope>NUCLEOTIDE SEQUENCE [LARGE SCALE GENOMIC DNA]</scope>
    <source>
        <strain evidence="7 8">E6.1</strain>
    </source>
</reference>
<gene>
    <name evidence="7" type="ORF">EAH76_15250</name>
</gene>
<evidence type="ECO:0000259" key="5">
    <source>
        <dbReference type="Pfam" id="PF04542"/>
    </source>
</evidence>
<dbReference type="InterPro" id="IPR013324">
    <property type="entry name" value="RNA_pol_sigma_r3/r4-like"/>
</dbReference>
<name>A0A502FS20_9SPHN</name>
<dbReference type="GO" id="GO:0003677">
    <property type="term" value="F:DNA binding"/>
    <property type="evidence" value="ECO:0007669"/>
    <property type="project" value="InterPro"/>
</dbReference>
<evidence type="ECO:0000256" key="2">
    <source>
        <dbReference type="ARBA" id="ARBA00023015"/>
    </source>
</evidence>
<dbReference type="OrthoDB" id="7628065at2"/>
<dbReference type="Gene3D" id="1.10.1740.10">
    <property type="match status" value="1"/>
</dbReference>
<keyword evidence="2" id="KW-0805">Transcription regulation</keyword>
<feature type="domain" description="RNA polymerase sigma-70 region 2" evidence="5">
    <location>
        <begin position="45"/>
        <end position="105"/>
    </location>
</feature>
<feature type="domain" description="RNA polymerase sigma factor 70 region 4 type 2" evidence="6">
    <location>
        <begin position="145"/>
        <end position="191"/>
    </location>
</feature>
<dbReference type="PANTHER" id="PTHR43133:SF63">
    <property type="entry name" value="RNA POLYMERASE SIGMA FACTOR FECI-RELATED"/>
    <property type="match status" value="1"/>
</dbReference>
<dbReference type="SUPFAM" id="SSF88946">
    <property type="entry name" value="Sigma2 domain of RNA polymerase sigma factors"/>
    <property type="match status" value="1"/>
</dbReference>
<accession>A0A502FS20</accession>
<dbReference type="PANTHER" id="PTHR43133">
    <property type="entry name" value="RNA POLYMERASE ECF-TYPE SIGMA FACTO"/>
    <property type="match status" value="1"/>
</dbReference>
<dbReference type="InterPro" id="IPR013249">
    <property type="entry name" value="RNA_pol_sigma70_r4_t2"/>
</dbReference>
<dbReference type="InterPro" id="IPR007627">
    <property type="entry name" value="RNA_pol_sigma70_r2"/>
</dbReference>
<dbReference type="InterPro" id="IPR014284">
    <property type="entry name" value="RNA_pol_sigma-70_dom"/>
</dbReference>
<sequence>MHDVGRSAIMATGCPIRDEGAVDLQQGDSPVSREDDELGRQLEALRGPLIRYFARSVRDGSEIDDLIQEVSLRIVRRGQLEDFDRFAGYVFQTAESVLRDRHRRRVVRLADNHVPFDADEHVVPVSGADRALIARDELRQTSVSLAAMPDCTRMVFVLRRLERLPFAEIAIRLGISLSTAEKHMQRATRQLVAECRGDES</sequence>
<evidence type="ECO:0000256" key="3">
    <source>
        <dbReference type="ARBA" id="ARBA00023082"/>
    </source>
</evidence>
<comment type="caution">
    <text evidence="7">The sequence shown here is derived from an EMBL/GenBank/DDBJ whole genome shotgun (WGS) entry which is preliminary data.</text>
</comment>
<evidence type="ECO:0000313" key="8">
    <source>
        <dbReference type="Proteomes" id="UP000319931"/>
    </source>
</evidence>
<dbReference type="SUPFAM" id="SSF88659">
    <property type="entry name" value="Sigma3 and sigma4 domains of RNA polymerase sigma factors"/>
    <property type="match status" value="1"/>
</dbReference>
<dbReference type="Pfam" id="PF04542">
    <property type="entry name" value="Sigma70_r2"/>
    <property type="match status" value="1"/>
</dbReference>
<proteinExistence type="inferred from homology"/>
<keyword evidence="8" id="KW-1185">Reference proteome</keyword>